<dbReference type="InterPro" id="IPR011651">
    <property type="entry name" value="Notch_ligand_N"/>
</dbReference>
<keyword evidence="3" id="KW-0677">Repeat</keyword>
<dbReference type="AlphaFoldDB" id="A0AAV2MG80"/>
<dbReference type="EMBL" id="OZ035829">
    <property type="protein sequence ID" value="CAL1612358.1"/>
    <property type="molecule type" value="Genomic_DNA"/>
</dbReference>
<dbReference type="GO" id="GO:0007219">
    <property type="term" value="P:Notch signaling pathway"/>
    <property type="evidence" value="ECO:0007669"/>
    <property type="project" value="InterPro"/>
</dbReference>
<evidence type="ECO:0000256" key="3">
    <source>
        <dbReference type="ARBA" id="ARBA00022737"/>
    </source>
</evidence>
<proteinExistence type="predicted"/>
<evidence type="ECO:0000313" key="8">
    <source>
        <dbReference type="Proteomes" id="UP001497482"/>
    </source>
</evidence>
<keyword evidence="1" id="KW-0245">EGF-like domain</keyword>
<sequence length="192" mass="20936">MGTHRTRIRESCLPLVCRLLLLLTLWTELSQSTGHFELQLISVENVNGELADGECCDGPRNNQDLRCTRDECDTYFRVCLKEYQAEVTTGGGCTYGAATTQVLGGNMFSFQGNKNSPNKMDEAGKISIPFQFAWPSAVGSRVRLGPECGWVQSAVGSRVRLGPECGWVQSAVGSRVRLGPECGWGRGQSSLP</sequence>
<dbReference type="Pfam" id="PF07657">
    <property type="entry name" value="MNNL"/>
    <property type="match status" value="1"/>
</dbReference>
<keyword evidence="4" id="KW-0472">Membrane</keyword>
<name>A0AAV2MG80_KNICA</name>
<evidence type="ECO:0000256" key="2">
    <source>
        <dbReference type="ARBA" id="ARBA00022692"/>
    </source>
</evidence>
<organism evidence="7 8">
    <name type="scientific">Knipowitschia caucasica</name>
    <name type="common">Caucasian dwarf goby</name>
    <name type="synonym">Pomatoschistus caucasicus</name>
    <dbReference type="NCBI Taxonomy" id="637954"/>
    <lineage>
        <taxon>Eukaryota</taxon>
        <taxon>Metazoa</taxon>
        <taxon>Chordata</taxon>
        <taxon>Craniata</taxon>
        <taxon>Vertebrata</taxon>
        <taxon>Euteleostomi</taxon>
        <taxon>Actinopterygii</taxon>
        <taxon>Neopterygii</taxon>
        <taxon>Teleostei</taxon>
        <taxon>Neoteleostei</taxon>
        <taxon>Acanthomorphata</taxon>
        <taxon>Gobiaria</taxon>
        <taxon>Gobiiformes</taxon>
        <taxon>Gobioidei</taxon>
        <taxon>Gobiidae</taxon>
        <taxon>Gobiinae</taxon>
        <taxon>Knipowitschia</taxon>
    </lineage>
</organism>
<gene>
    <name evidence="7" type="ORF">KC01_LOCUS38682</name>
</gene>
<keyword evidence="2" id="KW-0812">Transmembrane</keyword>
<dbReference type="GO" id="GO:0016020">
    <property type="term" value="C:membrane"/>
    <property type="evidence" value="ECO:0007669"/>
    <property type="project" value="UniProtKB-SubCell"/>
</dbReference>
<dbReference type="Proteomes" id="UP001497482">
    <property type="component" value="Chromosome 7"/>
</dbReference>
<protein>
    <recommendedName>
        <fullName evidence="6">Notch ligand N-terminal domain-containing protein</fullName>
    </recommendedName>
</protein>
<keyword evidence="5" id="KW-0732">Signal</keyword>
<feature type="chain" id="PRO_5043416131" description="Notch ligand N-terminal domain-containing protein" evidence="5">
    <location>
        <begin position="33"/>
        <end position="192"/>
    </location>
</feature>
<evidence type="ECO:0000256" key="5">
    <source>
        <dbReference type="SAM" id="SignalP"/>
    </source>
</evidence>
<evidence type="ECO:0000313" key="7">
    <source>
        <dbReference type="EMBL" id="CAL1612358.1"/>
    </source>
</evidence>
<evidence type="ECO:0000259" key="6">
    <source>
        <dbReference type="Pfam" id="PF07657"/>
    </source>
</evidence>
<reference evidence="7 8" key="1">
    <citation type="submission" date="2024-04" db="EMBL/GenBank/DDBJ databases">
        <authorList>
            <person name="Waldvogel A.-M."/>
            <person name="Schoenle A."/>
        </authorList>
    </citation>
    <scope>NUCLEOTIDE SEQUENCE [LARGE SCALE GENOMIC DNA]</scope>
</reference>
<evidence type="ECO:0000256" key="4">
    <source>
        <dbReference type="ARBA" id="ARBA00022989"/>
    </source>
</evidence>
<evidence type="ECO:0000256" key="1">
    <source>
        <dbReference type="ARBA" id="ARBA00022536"/>
    </source>
</evidence>
<keyword evidence="8" id="KW-1185">Reference proteome</keyword>
<dbReference type="Gene3D" id="2.60.40.3510">
    <property type="match status" value="1"/>
</dbReference>
<keyword evidence="4" id="KW-1133">Transmembrane helix</keyword>
<feature type="signal peptide" evidence="5">
    <location>
        <begin position="1"/>
        <end position="32"/>
    </location>
</feature>
<accession>A0AAV2MG80</accession>
<feature type="domain" description="Notch ligand N-terminal" evidence="6">
    <location>
        <begin position="33"/>
        <end position="137"/>
    </location>
</feature>